<accession>A0A3L8DEH2</accession>
<dbReference type="Proteomes" id="UP000279307">
    <property type="component" value="Chromosome 9"/>
</dbReference>
<reference evidence="1" key="2">
    <citation type="submission" date="2018-07" db="EMBL/GenBank/DDBJ databases">
        <authorList>
            <person name="Mckenzie S.K."/>
            <person name="Kronauer D.J.C."/>
        </authorList>
    </citation>
    <scope>NUCLEOTIDE SEQUENCE</scope>
    <source>
        <strain evidence="1">Clonal line C1</strain>
    </source>
</reference>
<dbReference type="InterPro" id="IPR013877">
    <property type="entry name" value="YAP-bd/ALF4/Glomulin"/>
</dbReference>
<dbReference type="GO" id="GO:0005737">
    <property type="term" value="C:cytoplasm"/>
    <property type="evidence" value="ECO:0007669"/>
    <property type="project" value="TreeGrafter"/>
</dbReference>
<protein>
    <recommendedName>
        <fullName evidence="2">Glomulin</fullName>
    </recommendedName>
</protein>
<sequence length="580" mass="67620">MSRTFVKRFSDLLKNRQGKEAMELFMMEDSEIISNNLSDVMPLAAQYLTESNLQRDQEHFLCCKTIVNTAARMYNPMETVLEVLEEIEHVRLHVESHVKFFAMLEPLGICLTRMINKGKNIYWCLEPLRMYIQSLHTWTPDDEEATEDGTMNVYREVLLFLTPLVDKAVEVNSKREDGSLLGDSLLSFLIFLHGRLSMTSRVTVEKELLEKMMPLTLCLTGDPLYFLDVVGRRYRNVCNRSRDVDLRRTVNEKRNILFESKRNISDLAYANFYFNLITKEQYWRYVPQVYNLSYILEKCTYLFHTFLQVRREVFGWKGLIFMENVIQRVPRRSVSSEMLELTIYLDIFKPIISIMILSDNSDARKKALDVFRGYIELFNMEARYSVLSYLYEIAEHSGLLSLVTGIFKSSITECLDSAPRNHRFLGKNMEVLLKKVCNLPHGSSSDVVEISDEIITALNLLRYLFIKDEDNETGIWSIVDAIENDYLKPLKEGIHMSKGYWRVKIKDLEHQKKRYNQKTDYEEMKREDAKVTLTVGGEQLPVMPLADKISFCHRALNGLDVMESILIRVDECISTGKALR</sequence>
<evidence type="ECO:0000313" key="1">
    <source>
        <dbReference type="EMBL" id="RLU18553.1"/>
    </source>
</evidence>
<dbReference type="EMBL" id="QOIP01000009">
    <property type="protein sequence ID" value="RLU18553.1"/>
    <property type="molecule type" value="Genomic_DNA"/>
</dbReference>
<dbReference type="PANTHER" id="PTHR15430">
    <property type="entry name" value="GLOMULIN"/>
    <property type="match status" value="1"/>
</dbReference>
<name>A0A3L8DEH2_OOCBI</name>
<reference evidence="1" key="1">
    <citation type="journal article" date="2018" name="Genome Res.">
        <title>The genomic architecture and molecular evolution of ant odorant receptors.</title>
        <authorList>
            <person name="McKenzie S.K."/>
            <person name="Kronauer D.J.C."/>
        </authorList>
    </citation>
    <scope>NUCLEOTIDE SEQUENCE [LARGE SCALE GENOMIC DNA]</scope>
    <source>
        <strain evidence="1">Clonal line C1</strain>
    </source>
</reference>
<proteinExistence type="predicted"/>
<dbReference type="OrthoDB" id="619536at2759"/>
<dbReference type="AlphaFoldDB" id="A0A3L8DEH2"/>
<organism evidence="1">
    <name type="scientific">Ooceraea biroi</name>
    <name type="common">Clonal raider ant</name>
    <name type="synonym">Cerapachys biroi</name>
    <dbReference type="NCBI Taxonomy" id="2015173"/>
    <lineage>
        <taxon>Eukaryota</taxon>
        <taxon>Metazoa</taxon>
        <taxon>Ecdysozoa</taxon>
        <taxon>Arthropoda</taxon>
        <taxon>Hexapoda</taxon>
        <taxon>Insecta</taxon>
        <taxon>Pterygota</taxon>
        <taxon>Neoptera</taxon>
        <taxon>Endopterygota</taxon>
        <taxon>Hymenoptera</taxon>
        <taxon>Apocrita</taxon>
        <taxon>Aculeata</taxon>
        <taxon>Formicoidea</taxon>
        <taxon>Formicidae</taxon>
        <taxon>Dorylinae</taxon>
        <taxon>Ooceraea</taxon>
    </lineage>
</organism>
<gene>
    <name evidence="1" type="ORF">DMN91_008910</name>
</gene>
<dbReference type="PANTHER" id="PTHR15430:SF1">
    <property type="entry name" value="GLOMULIN"/>
    <property type="match status" value="1"/>
</dbReference>
<dbReference type="Pfam" id="PF08568">
    <property type="entry name" value="Kinetochor_Ybp2"/>
    <property type="match status" value="1"/>
</dbReference>
<evidence type="ECO:0008006" key="2">
    <source>
        <dbReference type="Google" id="ProtNLM"/>
    </source>
</evidence>
<dbReference type="InterPro" id="IPR019516">
    <property type="entry name" value="Glomulin/ALF4"/>
</dbReference>
<dbReference type="GO" id="GO:0055105">
    <property type="term" value="F:ubiquitin-protein transferase inhibitor activity"/>
    <property type="evidence" value="ECO:0007669"/>
    <property type="project" value="TreeGrafter"/>
</dbReference>
<comment type="caution">
    <text evidence="1">The sequence shown here is derived from an EMBL/GenBank/DDBJ whole genome shotgun (WGS) entry which is preliminary data.</text>
</comment>